<sequence length="110" mass="12765">MEYWAVQVVHSHNVFLEALVTTGVIGFILFVVFFFKTLLMIFNVLKKSHGKEIYFIVQMFAMIVLSEFIGSLSDYGVFYIYSLSATLAWCFLGYLYTYQNITEISNIDKI</sequence>
<gene>
    <name evidence="2" type="ORF">PM738_11515</name>
</gene>
<dbReference type="EMBL" id="JAQLKE010000018">
    <property type="protein sequence ID" value="MDB7084433.1"/>
    <property type="molecule type" value="Genomic_DNA"/>
</dbReference>
<name>A0AB35IMJ9_9FIRM</name>
<dbReference type="AlphaFoldDB" id="A0AB35IMJ9"/>
<accession>A0AB35IMJ9</accession>
<evidence type="ECO:0000256" key="1">
    <source>
        <dbReference type="SAM" id="Phobius"/>
    </source>
</evidence>
<dbReference type="RefSeq" id="WP_272018972.1">
    <property type="nucleotide sequence ID" value="NZ_JAQLKE010000018.1"/>
</dbReference>
<dbReference type="Proteomes" id="UP001211987">
    <property type="component" value="Unassembled WGS sequence"/>
</dbReference>
<proteinExistence type="predicted"/>
<organism evidence="2 3">
    <name type="scientific">Thomasclavelia ramosa</name>
    <dbReference type="NCBI Taxonomy" id="1547"/>
    <lineage>
        <taxon>Bacteria</taxon>
        <taxon>Bacillati</taxon>
        <taxon>Bacillota</taxon>
        <taxon>Erysipelotrichia</taxon>
        <taxon>Erysipelotrichales</taxon>
        <taxon>Coprobacillaceae</taxon>
        <taxon>Thomasclavelia</taxon>
    </lineage>
</organism>
<keyword evidence="1" id="KW-0472">Membrane</keyword>
<reference evidence="2" key="1">
    <citation type="submission" date="2023-01" db="EMBL/GenBank/DDBJ databases">
        <title>Human gut microbiome strain richness.</title>
        <authorList>
            <person name="Chen-Liaw A."/>
        </authorList>
    </citation>
    <scope>NUCLEOTIDE SEQUENCE</scope>
    <source>
        <strain evidence="2">1001217st2_G6_1001217B_191108</strain>
    </source>
</reference>
<feature type="transmembrane region" description="Helical" evidence="1">
    <location>
        <begin position="20"/>
        <end position="41"/>
    </location>
</feature>
<keyword evidence="1" id="KW-1133">Transmembrane helix</keyword>
<evidence type="ECO:0000313" key="2">
    <source>
        <dbReference type="EMBL" id="MDB7084433.1"/>
    </source>
</evidence>
<evidence type="ECO:0000313" key="3">
    <source>
        <dbReference type="Proteomes" id="UP001211987"/>
    </source>
</evidence>
<protein>
    <submittedName>
        <fullName evidence="2">Uncharacterized protein</fullName>
    </submittedName>
</protein>
<keyword evidence="1" id="KW-0812">Transmembrane</keyword>
<feature type="transmembrane region" description="Helical" evidence="1">
    <location>
        <begin position="53"/>
        <end position="72"/>
    </location>
</feature>
<comment type="caution">
    <text evidence="2">The sequence shown here is derived from an EMBL/GenBank/DDBJ whole genome shotgun (WGS) entry which is preliminary data.</text>
</comment>
<feature type="transmembrane region" description="Helical" evidence="1">
    <location>
        <begin position="78"/>
        <end position="96"/>
    </location>
</feature>